<sequence>MPGEDIQKSIIVFSKNLLNLIVFPALRFDLFSIIISQTKHYPEMMLENNLIAPIPIGTVHSTLCITSRKEITLKVYFWVCGFLHAFLDVHSILHSKLFKTTRVV</sequence>
<organism evidence="1 2">
    <name type="scientific">Cotesia glomerata</name>
    <name type="common">Lepidopteran parasitic wasp</name>
    <name type="synonym">Apanteles glomeratus</name>
    <dbReference type="NCBI Taxonomy" id="32391"/>
    <lineage>
        <taxon>Eukaryota</taxon>
        <taxon>Metazoa</taxon>
        <taxon>Ecdysozoa</taxon>
        <taxon>Arthropoda</taxon>
        <taxon>Hexapoda</taxon>
        <taxon>Insecta</taxon>
        <taxon>Pterygota</taxon>
        <taxon>Neoptera</taxon>
        <taxon>Endopterygota</taxon>
        <taxon>Hymenoptera</taxon>
        <taxon>Apocrita</taxon>
        <taxon>Ichneumonoidea</taxon>
        <taxon>Braconidae</taxon>
        <taxon>Microgastrinae</taxon>
        <taxon>Cotesia</taxon>
    </lineage>
</organism>
<evidence type="ECO:0000313" key="1">
    <source>
        <dbReference type="EMBL" id="KAH0539706.1"/>
    </source>
</evidence>
<comment type="caution">
    <text evidence="1">The sequence shown here is derived from an EMBL/GenBank/DDBJ whole genome shotgun (WGS) entry which is preliminary data.</text>
</comment>
<proteinExistence type="predicted"/>
<dbReference type="Proteomes" id="UP000826195">
    <property type="component" value="Unassembled WGS sequence"/>
</dbReference>
<dbReference type="EMBL" id="JAHXZJ010002609">
    <property type="protein sequence ID" value="KAH0539706.1"/>
    <property type="molecule type" value="Genomic_DNA"/>
</dbReference>
<reference evidence="1 2" key="1">
    <citation type="journal article" date="2021" name="J. Hered.">
        <title>A chromosome-level genome assembly of the parasitoid wasp, Cotesia glomerata (Hymenoptera: Braconidae).</title>
        <authorList>
            <person name="Pinto B.J."/>
            <person name="Weis J.J."/>
            <person name="Gamble T."/>
            <person name="Ode P.J."/>
            <person name="Paul R."/>
            <person name="Zaspel J.M."/>
        </authorList>
    </citation>
    <scope>NUCLEOTIDE SEQUENCE [LARGE SCALE GENOMIC DNA]</scope>
    <source>
        <strain evidence="1">CgM1</strain>
    </source>
</reference>
<evidence type="ECO:0000313" key="2">
    <source>
        <dbReference type="Proteomes" id="UP000826195"/>
    </source>
</evidence>
<dbReference type="AlphaFoldDB" id="A0AAV7I3B9"/>
<protein>
    <submittedName>
        <fullName evidence="1">Uncharacterized protein</fullName>
    </submittedName>
</protein>
<gene>
    <name evidence="1" type="ORF">KQX54_007447</name>
</gene>
<name>A0AAV7I3B9_COTGL</name>
<accession>A0AAV7I3B9</accession>
<keyword evidence="2" id="KW-1185">Reference proteome</keyword>